<reference evidence="3" key="1">
    <citation type="journal article" date="2013" name="Genome Announc.">
        <title>Draft genome sequence of the ascomycete Phaeoacremonium aleophilum strain UCR-PA7, a causal agent of the esca disease complex in grapevines.</title>
        <authorList>
            <person name="Blanco-Ulate B."/>
            <person name="Rolshausen P."/>
            <person name="Cantu D."/>
        </authorList>
    </citation>
    <scope>NUCLEOTIDE SEQUENCE [LARGE SCALE GENOMIC DNA]</scope>
    <source>
        <strain evidence="3">UCR-PA7</strain>
    </source>
</reference>
<keyword evidence="3" id="KW-1185">Reference proteome</keyword>
<evidence type="ECO:0000313" key="3">
    <source>
        <dbReference type="Proteomes" id="UP000014074"/>
    </source>
</evidence>
<feature type="region of interest" description="Disordered" evidence="1">
    <location>
        <begin position="555"/>
        <end position="575"/>
    </location>
</feature>
<dbReference type="RefSeq" id="XP_007912217.1">
    <property type="nucleotide sequence ID" value="XM_007914026.1"/>
</dbReference>
<feature type="region of interest" description="Disordered" evidence="1">
    <location>
        <begin position="1048"/>
        <end position="1196"/>
    </location>
</feature>
<sequence>MAANLQQMAAAGQLIPQQQQQQQGRPNQAQLSNLVYRNLMANTLALQGWQTAVQISEPMPSAEWQRAASFGLEFEKDAFHNSPDKSNYDQKMNAKNAEMFKKRQANEQNLHSTLNAQAAAAQAAQQQQQQMLLNQQNAAALQGQMGRGMGQPGQQGFQHLQHPMQVSQIPQQPPQMAMNMGNPGAPQMGPNQPGFQMPMNGMRQPGGGNNPPVDLASLSPQDKQKVAEFANKLAATTPDAQKANMRVLLQGKLTPQQAHEFRTQNRDPLMWYFQQQAFMHLKNQAQMMRQQQQGMPPNPQAAMMQQQSQQRTMNPNMMNALNQAGGMAGGNLGPFSNMESIMNEQKQGYMAQEAGQIVVPANSGGPGGRATPQPMGGMPQNMPPNPNQTPRQPQMQQPFNMQQAQMKMDQAAAQSQAQIRAQAAAKQLQGQPGGLGGPMPASQSPAMNTLNAPVRRPPVPMGQMDGQQMGQPNAQFGGMLDPRFNQQRAQISMGGNINANSPAVNAMLAAMPVEQRQKFSGLPPERLNELMNKWQEQQQQRAMQMNNAAQAVKNQPQMPVRPGQPQPGQGQFNPANPNPQFQMANGMQQPNANIPPNLQQAYIQQQIARARMTGAPDAGQAAIIMDSMDVPPQILTQFNQQFGGSLPAEIKKWKDFKTWLASNPGVPDNIKHGLLRTQQNQFRQMMQKRNNATPNAGNQPGMIPPNPQQAPGPMVNQQPNNMPPNMPQIPPHMLQVTPQDIQTLRQQHPRLSQASDDAIRRVALKIKTDQINKAMAAKQNGGVPVPPPQQQPGQMPQPAVTQAQVEAAQVVQPGPNQPAMQKMPPNNAPPAAPNANAAAARNNNRQAQQNQAAAPNPSPATAQKNLKRPNPDEADGQAQANAAAQRPASQQNQRPAGQGQPMPTPEQLAKMTPEQRQKFEQMMKARQMAPEDMNRLKVLAQEESATFGKQSYSDIAMQPAEKQEVSAKITRIAADMAKLGRAIGKWYAIARDENRTRLFFRHRLRLLAQFQDGEKMQALKDTFSISSRELDQIRGVLETMTKDLAAFYGKPMGRPNQAGAPGQAQAPAQQGQPPAPQPQQTGAQANKMHQRSNSKSGQAPAAPTSAQPPFAFGASSPHGQPSYVGKPTVTQENLQLPPTKKARKNGPQANASPSVSAATASPHVKPPSPEAKRQQVPPPPKPLFVCPEPDCDSHNTGFATEEARQAHIDQEHIKPYQEPFKFFEENLAVSLGLDSEGHIKTPPKSSGQDGSQQLFAPSMTTTLSKQGQTPMIKPDLAATPMSRAASMNRQPSATKANEIAKSTPGKAVGKIENTPKIVEVPQVQLLDDPWAGSTIDPQNLFAQFNFDPAAGGVISDLSLYRSVTPNDTPESSKDSGVSEPNSDISEGAALEIDMNYQFGETGLLLDMDSFNIEGSIDPEALMMNDPSFSNVPPLDYTMDFDKPFSLDMSLYSMDTT</sequence>
<feature type="region of interest" description="Disordered" evidence="1">
    <location>
        <begin position="1364"/>
        <end position="1383"/>
    </location>
</feature>
<dbReference type="GeneID" id="19321594"/>
<feature type="region of interest" description="Disordered" evidence="1">
    <location>
        <begin position="362"/>
        <end position="394"/>
    </location>
</feature>
<feature type="compositionally biased region" description="Low complexity" evidence="1">
    <location>
        <begin position="877"/>
        <end position="896"/>
    </location>
</feature>
<proteinExistence type="predicted"/>
<dbReference type="OrthoDB" id="3918840at2759"/>
<evidence type="ECO:0000256" key="1">
    <source>
        <dbReference type="SAM" id="MobiDB-lite"/>
    </source>
</evidence>
<feature type="region of interest" description="Disordered" evidence="1">
    <location>
        <begin position="778"/>
        <end position="921"/>
    </location>
</feature>
<dbReference type="Proteomes" id="UP000014074">
    <property type="component" value="Unassembled WGS sequence"/>
</dbReference>
<feature type="compositionally biased region" description="Low complexity" evidence="1">
    <location>
        <begin position="791"/>
        <end position="825"/>
    </location>
</feature>
<gene>
    <name evidence="2" type="ORF">UCRPA7_1446</name>
</gene>
<dbReference type="KEGG" id="tmn:UCRPA7_1446"/>
<feature type="compositionally biased region" description="Low complexity" evidence="1">
    <location>
        <begin position="1057"/>
        <end position="1085"/>
    </location>
</feature>
<accession>R8BUQ3</accession>
<feature type="compositionally biased region" description="Low complexity" evidence="1">
    <location>
        <begin position="833"/>
        <end position="863"/>
    </location>
</feature>
<feature type="compositionally biased region" description="Low complexity" evidence="1">
    <location>
        <begin position="371"/>
        <end position="380"/>
    </location>
</feature>
<feature type="region of interest" description="Disordered" evidence="1">
    <location>
        <begin position="1287"/>
        <end position="1307"/>
    </location>
</feature>
<feature type="compositionally biased region" description="Low complexity" evidence="1">
    <location>
        <begin position="1149"/>
        <end position="1161"/>
    </location>
</feature>
<organism evidence="2 3">
    <name type="scientific">Phaeoacremonium minimum (strain UCR-PA7)</name>
    <name type="common">Esca disease fungus</name>
    <name type="synonym">Togninia minima</name>
    <dbReference type="NCBI Taxonomy" id="1286976"/>
    <lineage>
        <taxon>Eukaryota</taxon>
        <taxon>Fungi</taxon>
        <taxon>Dikarya</taxon>
        <taxon>Ascomycota</taxon>
        <taxon>Pezizomycotina</taxon>
        <taxon>Sordariomycetes</taxon>
        <taxon>Sordariomycetidae</taxon>
        <taxon>Togniniales</taxon>
        <taxon>Togniniaceae</taxon>
        <taxon>Phaeoacremonium</taxon>
    </lineage>
</organism>
<dbReference type="HOGENOM" id="CLU_003853_0_0_1"/>
<protein>
    <recommendedName>
        <fullName evidence="4">Mediator complex subunit 15 KIX domain-containing protein</fullName>
    </recommendedName>
</protein>
<feature type="compositionally biased region" description="Low complexity" evidence="1">
    <location>
        <begin position="1098"/>
        <end position="1112"/>
    </location>
</feature>
<name>R8BUQ3_PHAM7</name>
<dbReference type="EMBL" id="KB932877">
    <property type="protein sequence ID" value="EOO03035.1"/>
    <property type="molecule type" value="Genomic_DNA"/>
</dbReference>
<evidence type="ECO:0008006" key="4">
    <source>
        <dbReference type="Google" id="ProtNLM"/>
    </source>
</evidence>
<dbReference type="eggNOG" id="ENOG502S52Q">
    <property type="taxonomic scope" value="Eukaryota"/>
</dbReference>
<evidence type="ECO:0000313" key="2">
    <source>
        <dbReference type="EMBL" id="EOO03035.1"/>
    </source>
</evidence>